<protein>
    <submittedName>
        <fullName evidence="1">Uncharacterized protein</fullName>
    </submittedName>
</protein>
<gene>
    <name evidence="1" type="ORF">TRIUR3_19880</name>
</gene>
<dbReference type="AlphaFoldDB" id="M8ANU1"/>
<dbReference type="EMBL" id="KD080520">
    <property type="protein sequence ID" value="EMS62594.1"/>
    <property type="molecule type" value="Genomic_DNA"/>
</dbReference>
<reference evidence="1" key="1">
    <citation type="journal article" date="2013" name="Nature">
        <title>Draft genome of the wheat A-genome progenitor Triticum urartu.</title>
        <authorList>
            <person name="Ling H.Q."/>
            <person name="Zhao S."/>
            <person name="Liu D."/>
            <person name="Wang J."/>
            <person name="Sun H."/>
            <person name="Zhang C."/>
            <person name="Fan H."/>
            <person name="Li D."/>
            <person name="Dong L."/>
            <person name="Tao Y."/>
            <person name="Gao C."/>
            <person name="Wu H."/>
            <person name="Li Y."/>
            <person name="Cui Y."/>
            <person name="Guo X."/>
            <person name="Zheng S."/>
            <person name="Wang B."/>
            <person name="Yu K."/>
            <person name="Liang Q."/>
            <person name="Yang W."/>
            <person name="Lou X."/>
            <person name="Chen J."/>
            <person name="Feng M."/>
            <person name="Jian J."/>
            <person name="Zhang X."/>
            <person name="Luo G."/>
            <person name="Jiang Y."/>
            <person name="Liu J."/>
            <person name="Wang Z."/>
            <person name="Sha Y."/>
            <person name="Zhang B."/>
            <person name="Wu H."/>
            <person name="Tang D."/>
            <person name="Shen Q."/>
            <person name="Xue P."/>
            <person name="Zou S."/>
            <person name="Wang X."/>
            <person name="Liu X."/>
            <person name="Wang F."/>
            <person name="Yang Y."/>
            <person name="An X."/>
            <person name="Dong Z."/>
            <person name="Zhang K."/>
            <person name="Zhang X."/>
            <person name="Luo M.C."/>
            <person name="Dvorak J."/>
            <person name="Tong Y."/>
            <person name="Wang J."/>
            <person name="Yang H."/>
            <person name="Li Z."/>
            <person name="Wang D."/>
            <person name="Zhang A."/>
            <person name="Wang J."/>
        </authorList>
    </citation>
    <scope>NUCLEOTIDE SEQUENCE</scope>
</reference>
<sequence length="61" mass="7000">MWPAFGLHDTRARINFPHGNGAVQEFIIIDPRMVSHCEVLVMRIFEQIKEGLGNEDYTADL</sequence>
<evidence type="ECO:0000313" key="1">
    <source>
        <dbReference type="EMBL" id="EMS62594.1"/>
    </source>
</evidence>
<name>M8ANU1_TRIUA</name>
<proteinExistence type="predicted"/>
<accession>M8ANU1</accession>
<organism evidence="1">
    <name type="scientific">Triticum urartu</name>
    <name type="common">Red wild einkorn</name>
    <name type="synonym">Crithodium urartu</name>
    <dbReference type="NCBI Taxonomy" id="4572"/>
    <lineage>
        <taxon>Eukaryota</taxon>
        <taxon>Viridiplantae</taxon>
        <taxon>Streptophyta</taxon>
        <taxon>Embryophyta</taxon>
        <taxon>Tracheophyta</taxon>
        <taxon>Spermatophyta</taxon>
        <taxon>Magnoliopsida</taxon>
        <taxon>Liliopsida</taxon>
        <taxon>Poales</taxon>
        <taxon>Poaceae</taxon>
        <taxon>BOP clade</taxon>
        <taxon>Pooideae</taxon>
        <taxon>Triticodae</taxon>
        <taxon>Triticeae</taxon>
        <taxon>Triticinae</taxon>
        <taxon>Triticum</taxon>
    </lineage>
</organism>